<protein>
    <recommendedName>
        <fullName evidence="4">Phage tail tape measure protein</fullName>
    </recommendedName>
</protein>
<organism evidence="2 3">
    <name type="scientific">Campylobacter anatolicus</name>
    <dbReference type="NCBI Taxonomy" id="2829105"/>
    <lineage>
        <taxon>Bacteria</taxon>
        <taxon>Pseudomonadati</taxon>
        <taxon>Campylobacterota</taxon>
        <taxon>Epsilonproteobacteria</taxon>
        <taxon>Campylobacterales</taxon>
        <taxon>Campylobacteraceae</taxon>
        <taxon>Campylobacter</taxon>
    </lineage>
</organism>
<keyword evidence="1" id="KW-0472">Membrane</keyword>
<gene>
    <name evidence="2" type="ORF">KDD93_06845</name>
</gene>
<dbReference type="RefSeq" id="WP_212142211.1">
    <property type="nucleotide sequence ID" value="NZ_JAGSSW010000006.1"/>
</dbReference>
<keyword evidence="1" id="KW-1133">Transmembrane helix</keyword>
<feature type="transmembrane region" description="Helical" evidence="1">
    <location>
        <begin position="272"/>
        <end position="292"/>
    </location>
</feature>
<evidence type="ECO:0000313" key="3">
    <source>
        <dbReference type="Proteomes" id="UP000682951"/>
    </source>
</evidence>
<evidence type="ECO:0000256" key="1">
    <source>
        <dbReference type="SAM" id="Phobius"/>
    </source>
</evidence>
<evidence type="ECO:0008006" key="4">
    <source>
        <dbReference type="Google" id="ProtNLM"/>
    </source>
</evidence>
<keyword evidence="3" id="KW-1185">Reference proteome</keyword>
<dbReference type="Proteomes" id="UP000682951">
    <property type="component" value="Unassembled WGS sequence"/>
</dbReference>
<comment type="caution">
    <text evidence="2">The sequence shown here is derived from an EMBL/GenBank/DDBJ whole genome shotgun (WGS) entry which is preliminary data.</text>
</comment>
<evidence type="ECO:0000313" key="2">
    <source>
        <dbReference type="EMBL" id="MBR8464277.1"/>
    </source>
</evidence>
<accession>A0ABS5HKR1</accession>
<sequence length="487" mass="54273">MLLDEFFYKIGFNVDKSKIDSVISTLDTLGAKAAQTIKPLKDGLKEAIPSEVFERNAELIEKLNQKEQEALKWAEGFKQRVNEQAEAMKKSVEQAENLDKNIKKVAGSSEALKSKFEKFKSKFFLISLAVNTLGRLITNYLSAPLENIENLAKQKGRLFDITQAQIAQAKEYHEGLKTTKAHIQSIVTQTALKLLPSVNLSTRSFNNFLSANKDLIVSGLAKVGQWIVKLSQVYINSFRAINYLITSTIGWKNALMVLGGALVWIKRAMIGAFLASPIGLAVAALALFMLLADDLITYLNDGKSLLGKYWEPFIKYGNIAIEWFNKFLDFLGDGLKWLISKLSEIGEFLYSVFTGDWERVKQYFIDLGEMIIIPFEKAFNYIKSLYDEYIAPIVDTVKSFSTDVGQKIKNGAKELLNSGLNLIGLGDDTVAPALALTPPSNSYDNHATTVNNNVVLNTNNPQIADNFLQKNFKDSGLNTAYRNVGGR</sequence>
<proteinExistence type="predicted"/>
<reference evidence="2 3" key="1">
    <citation type="submission" date="2021-04" db="EMBL/GenBank/DDBJ databases">
        <title>Molecular and phenotypic characterization and identification of bacterial isolates recovered from the Anatolian ground squirrels (Spermophilus xanthoprymnus) and which have the potential to form a new species in the Campylobacter genus.</title>
        <authorList>
            <person name="Aydin F."/>
            <person name="Abay S."/>
            <person name="Kayman T."/>
            <person name="Karakaya E."/>
            <person name="Mustak H.K."/>
            <person name="Mustak I.B."/>
            <person name="Bilgin N."/>
            <person name="Duzler A."/>
            <person name="Sahin O."/>
            <person name="Guran O."/>
            <person name="Saticioglu I.B."/>
        </authorList>
    </citation>
    <scope>NUCLEOTIDE SEQUENCE [LARGE SCALE GENOMIC DNA]</scope>
    <source>
        <strain evidence="3">faydin-G24</strain>
    </source>
</reference>
<dbReference type="EMBL" id="JAGSSW010000006">
    <property type="protein sequence ID" value="MBR8464277.1"/>
    <property type="molecule type" value="Genomic_DNA"/>
</dbReference>
<keyword evidence="1" id="KW-0812">Transmembrane</keyword>
<name>A0ABS5HKR1_9BACT</name>
<feature type="transmembrane region" description="Helical" evidence="1">
    <location>
        <begin position="240"/>
        <end position="265"/>
    </location>
</feature>